<evidence type="ECO:0000259" key="7">
    <source>
        <dbReference type="PROSITE" id="PS51379"/>
    </source>
</evidence>
<dbReference type="Proteomes" id="UP000772181">
    <property type="component" value="Unassembled WGS sequence"/>
</dbReference>
<keyword evidence="5" id="KW-0408">Iron</keyword>
<feature type="domain" description="4Fe-4S ferredoxin-type" evidence="7">
    <location>
        <begin position="5"/>
        <end position="35"/>
    </location>
</feature>
<evidence type="ECO:0000256" key="4">
    <source>
        <dbReference type="ARBA" id="ARBA00022982"/>
    </source>
</evidence>
<dbReference type="PANTHER" id="PTHR42859">
    <property type="entry name" value="OXIDOREDUCTASE"/>
    <property type="match status" value="1"/>
</dbReference>
<dbReference type="InterPro" id="IPR017896">
    <property type="entry name" value="4Fe4S_Fe-S-bd"/>
</dbReference>
<accession>A0A933GJZ8</accession>
<dbReference type="InterPro" id="IPR050294">
    <property type="entry name" value="RnfB_subfamily"/>
</dbReference>
<keyword evidence="1" id="KW-0813">Transport</keyword>
<dbReference type="GO" id="GO:0046872">
    <property type="term" value="F:metal ion binding"/>
    <property type="evidence" value="ECO:0007669"/>
    <property type="project" value="UniProtKB-KW"/>
</dbReference>
<gene>
    <name evidence="8" type="ORF">HY730_01170</name>
</gene>
<dbReference type="AlphaFoldDB" id="A0A933GJZ8"/>
<keyword evidence="2" id="KW-0004">4Fe-4S</keyword>
<comment type="caution">
    <text evidence="8">The sequence shown here is derived from an EMBL/GenBank/DDBJ whole genome shotgun (WGS) entry which is preliminary data.</text>
</comment>
<dbReference type="Gene3D" id="3.30.70.20">
    <property type="match status" value="2"/>
</dbReference>
<reference evidence="8" key="1">
    <citation type="submission" date="2020-07" db="EMBL/GenBank/DDBJ databases">
        <title>Huge and variable diversity of episymbiotic CPR bacteria and DPANN archaea in groundwater ecosystems.</title>
        <authorList>
            <person name="He C.Y."/>
            <person name="Keren R."/>
            <person name="Whittaker M."/>
            <person name="Farag I.F."/>
            <person name="Doudna J."/>
            <person name="Cate J.H.D."/>
            <person name="Banfield J.F."/>
        </authorList>
    </citation>
    <scope>NUCLEOTIDE SEQUENCE</scope>
    <source>
        <strain evidence="8">NC_groundwater_1482_Ag_S-0.65um_47_24</strain>
    </source>
</reference>
<dbReference type="SUPFAM" id="SSF54862">
    <property type="entry name" value="4Fe-4S ferredoxins"/>
    <property type="match status" value="1"/>
</dbReference>
<name>A0A933GJZ8_UNCTE</name>
<dbReference type="InterPro" id="IPR017900">
    <property type="entry name" value="4Fe4S_Fe_S_CS"/>
</dbReference>
<organism evidence="8 9">
    <name type="scientific">Tectimicrobiota bacterium</name>
    <dbReference type="NCBI Taxonomy" id="2528274"/>
    <lineage>
        <taxon>Bacteria</taxon>
        <taxon>Pseudomonadati</taxon>
        <taxon>Nitrospinota/Tectimicrobiota group</taxon>
        <taxon>Candidatus Tectimicrobiota</taxon>
    </lineage>
</organism>
<keyword evidence="6" id="KW-0411">Iron-sulfur</keyword>
<dbReference type="PROSITE" id="PS51379">
    <property type="entry name" value="4FE4S_FER_2"/>
    <property type="match status" value="2"/>
</dbReference>
<dbReference type="CDD" id="cd10550">
    <property type="entry name" value="DMSOR_beta_like"/>
    <property type="match status" value="1"/>
</dbReference>
<dbReference type="GO" id="GO:0051539">
    <property type="term" value="F:4 iron, 4 sulfur cluster binding"/>
    <property type="evidence" value="ECO:0007669"/>
    <property type="project" value="UniProtKB-KW"/>
</dbReference>
<evidence type="ECO:0000313" key="8">
    <source>
        <dbReference type="EMBL" id="MBI4594972.1"/>
    </source>
</evidence>
<evidence type="ECO:0000313" key="9">
    <source>
        <dbReference type="Proteomes" id="UP000772181"/>
    </source>
</evidence>
<dbReference type="PANTHER" id="PTHR42859:SF10">
    <property type="entry name" value="DIMETHYLSULFOXIDE REDUCTASE CHAIN B"/>
    <property type="match status" value="1"/>
</dbReference>
<evidence type="ECO:0000256" key="5">
    <source>
        <dbReference type="ARBA" id="ARBA00023004"/>
    </source>
</evidence>
<evidence type="ECO:0000256" key="2">
    <source>
        <dbReference type="ARBA" id="ARBA00022485"/>
    </source>
</evidence>
<evidence type="ECO:0000256" key="6">
    <source>
        <dbReference type="ARBA" id="ARBA00023014"/>
    </source>
</evidence>
<feature type="domain" description="4Fe-4S ferredoxin-type" evidence="7">
    <location>
        <begin position="78"/>
        <end position="107"/>
    </location>
</feature>
<dbReference type="EMBL" id="JACQWF010000054">
    <property type="protein sequence ID" value="MBI4594972.1"/>
    <property type="molecule type" value="Genomic_DNA"/>
</dbReference>
<keyword evidence="3" id="KW-0479">Metal-binding</keyword>
<evidence type="ECO:0000256" key="1">
    <source>
        <dbReference type="ARBA" id="ARBA00022448"/>
    </source>
</evidence>
<sequence>MKVKNVLFLNKKLCIGCQECELVCSLTKTGIFNPKLARIKVVFSEGGATYPIICRHCQKPACKEACPVDALSHNLETGAVVLDEKKCIGCRACVEACPFGAIQVGPNNEILKCDLCGGNPVCVQFCSKRPKNTVPKYPNPPGAKALNFLPPFQISTTCLKLGEEE</sequence>
<dbReference type="Pfam" id="PF13247">
    <property type="entry name" value="Fer4_11"/>
    <property type="match status" value="1"/>
</dbReference>
<keyword evidence="4" id="KW-0249">Electron transport</keyword>
<proteinExistence type="predicted"/>
<dbReference type="Pfam" id="PF12800">
    <property type="entry name" value="Fer4_4"/>
    <property type="match status" value="1"/>
</dbReference>
<evidence type="ECO:0000256" key="3">
    <source>
        <dbReference type="ARBA" id="ARBA00022723"/>
    </source>
</evidence>
<dbReference type="PROSITE" id="PS00198">
    <property type="entry name" value="4FE4S_FER_1"/>
    <property type="match status" value="1"/>
</dbReference>
<protein>
    <submittedName>
        <fullName evidence="8">4Fe-4S dicluster domain-containing protein</fullName>
    </submittedName>
</protein>